<accession>A0A0D2LI45</accession>
<dbReference type="Gene3D" id="1.20.930.20">
    <property type="entry name" value="Adaptor protein Cbl, N-terminal domain"/>
    <property type="match status" value="1"/>
</dbReference>
<organism evidence="2 3">
    <name type="scientific">Hypholoma sublateritium (strain FD-334 SS-4)</name>
    <dbReference type="NCBI Taxonomy" id="945553"/>
    <lineage>
        <taxon>Eukaryota</taxon>
        <taxon>Fungi</taxon>
        <taxon>Dikarya</taxon>
        <taxon>Basidiomycota</taxon>
        <taxon>Agaricomycotina</taxon>
        <taxon>Agaricomycetes</taxon>
        <taxon>Agaricomycetidae</taxon>
        <taxon>Agaricales</taxon>
        <taxon>Agaricineae</taxon>
        <taxon>Strophariaceae</taxon>
        <taxon>Hypholoma</taxon>
    </lineage>
</organism>
<dbReference type="Pfam" id="PF07714">
    <property type="entry name" value="PK_Tyr_Ser-Thr"/>
    <property type="match status" value="1"/>
</dbReference>
<feature type="domain" description="Protein kinase" evidence="1">
    <location>
        <begin position="263"/>
        <end position="522"/>
    </location>
</feature>
<dbReference type="PROSITE" id="PS50011">
    <property type="entry name" value="PROTEIN_KINASE_DOM"/>
    <property type="match status" value="1"/>
</dbReference>
<name>A0A0D2LI45_HYPSF</name>
<evidence type="ECO:0000313" key="3">
    <source>
        <dbReference type="Proteomes" id="UP000054270"/>
    </source>
</evidence>
<dbReference type="GO" id="GO:0005524">
    <property type="term" value="F:ATP binding"/>
    <property type="evidence" value="ECO:0007669"/>
    <property type="project" value="InterPro"/>
</dbReference>
<dbReference type="InterPro" id="IPR059179">
    <property type="entry name" value="MLKL-like_MCAfunc"/>
</dbReference>
<reference evidence="3" key="1">
    <citation type="submission" date="2014-04" db="EMBL/GenBank/DDBJ databases">
        <title>Evolutionary Origins and Diversification of the Mycorrhizal Mutualists.</title>
        <authorList>
            <consortium name="DOE Joint Genome Institute"/>
            <consortium name="Mycorrhizal Genomics Consortium"/>
            <person name="Kohler A."/>
            <person name="Kuo A."/>
            <person name="Nagy L.G."/>
            <person name="Floudas D."/>
            <person name="Copeland A."/>
            <person name="Barry K.W."/>
            <person name="Cichocki N."/>
            <person name="Veneault-Fourrey C."/>
            <person name="LaButti K."/>
            <person name="Lindquist E.A."/>
            <person name="Lipzen A."/>
            <person name="Lundell T."/>
            <person name="Morin E."/>
            <person name="Murat C."/>
            <person name="Riley R."/>
            <person name="Ohm R."/>
            <person name="Sun H."/>
            <person name="Tunlid A."/>
            <person name="Henrissat B."/>
            <person name="Grigoriev I.V."/>
            <person name="Hibbett D.S."/>
            <person name="Martin F."/>
        </authorList>
    </citation>
    <scope>NUCLEOTIDE SEQUENCE [LARGE SCALE GENOMIC DNA]</scope>
    <source>
        <strain evidence="3">FD-334 SS-4</strain>
    </source>
</reference>
<proteinExistence type="predicted"/>
<sequence>MLPVVGAATGVLNITGAAGVPFVGVAAILLQEIVRTCDEVKIYKKKSRQLSNKCTQILNLLNDPTLKMEGTEIQQITDQLTPILEKTLKRMKTYSNYNSVMTFMKNTDIRDGLNLSETELQIGMELFHIHMLALTYHFSSNINLHAAQNQILQAVNNHKAEMEDLLYKLLTGKAEREQVIELQRSGEHVAEQIMEAGQTELRILREVNRSEGGFSAQEAAASHSVPAVYDSQRYLQYQRGLINLHRETGIPPSIKVLNGEVVRSSDSPVAGGAYSDIWEGMWLGEEKVALKAMRNVRASDSRAKKRFENEIKMWAELKNIHILPFYGIVTDLGQHIHMVSPWQENGNVLEYVKRHGDANRLLLICGAAQGLEYLHSENIIHGNVKCANILVTNSGDACICDFGMAKVMEEVTEKSASATLTEGGRSARWLAPELIAGQSPNKEADTYSFAMAMLELLTEKRPYPDVRRDAAVIHRIMSGEEPARPQGGVGIWLSDALWVLMQRCWQRDTLSRPSMAVVTSFLVNM</sequence>
<dbReference type="Gene3D" id="1.10.510.10">
    <property type="entry name" value="Transferase(Phosphotransferase) domain 1"/>
    <property type="match status" value="1"/>
</dbReference>
<dbReference type="InterPro" id="IPR000719">
    <property type="entry name" value="Prot_kinase_dom"/>
</dbReference>
<dbReference type="STRING" id="945553.A0A0D2LI45"/>
<dbReference type="SUPFAM" id="SSF56112">
    <property type="entry name" value="Protein kinase-like (PK-like)"/>
    <property type="match status" value="1"/>
</dbReference>
<dbReference type="AlphaFoldDB" id="A0A0D2LI45"/>
<dbReference type="GO" id="GO:0007166">
    <property type="term" value="P:cell surface receptor signaling pathway"/>
    <property type="evidence" value="ECO:0007669"/>
    <property type="project" value="InterPro"/>
</dbReference>
<dbReference type="PANTHER" id="PTHR23257">
    <property type="entry name" value="SERINE-THREONINE PROTEIN KINASE"/>
    <property type="match status" value="1"/>
</dbReference>
<dbReference type="OrthoDB" id="5966500at2759"/>
<gene>
    <name evidence="2" type="ORF">HYPSUDRAFT_131266</name>
</gene>
<dbReference type="GO" id="GO:0004672">
    <property type="term" value="F:protein kinase activity"/>
    <property type="evidence" value="ECO:0007669"/>
    <property type="project" value="InterPro"/>
</dbReference>
<dbReference type="InterPro" id="IPR036537">
    <property type="entry name" value="Adaptor_Cbl_N_dom_sf"/>
</dbReference>
<dbReference type="InterPro" id="IPR011009">
    <property type="entry name" value="Kinase-like_dom_sf"/>
</dbReference>
<evidence type="ECO:0000259" key="1">
    <source>
        <dbReference type="PROSITE" id="PS50011"/>
    </source>
</evidence>
<dbReference type="InterPro" id="IPR001245">
    <property type="entry name" value="Ser-Thr/Tyr_kinase_cat_dom"/>
</dbReference>
<keyword evidence="3" id="KW-1185">Reference proteome</keyword>
<dbReference type="EMBL" id="KN817524">
    <property type="protein sequence ID" value="KJA27317.1"/>
    <property type="molecule type" value="Genomic_DNA"/>
</dbReference>
<evidence type="ECO:0000313" key="2">
    <source>
        <dbReference type="EMBL" id="KJA27317.1"/>
    </source>
</evidence>
<dbReference type="Proteomes" id="UP000054270">
    <property type="component" value="Unassembled WGS sequence"/>
</dbReference>
<protein>
    <recommendedName>
        <fullName evidence="1">Protein kinase domain-containing protein</fullName>
    </recommendedName>
</protein>
<dbReference type="CDD" id="cd21037">
    <property type="entry name" value="MLKL_NTD"/>
    <property type="match status" value="1"/>
</dbReference>
<dbReference type="InterPro" id="IPR050167">
    <property type="entry name" value="Ser_Thr_protein_kinase"/>
</dbReference>
<dbReference type="OMA" id="FFGACDQ"/>